<dbReference type="Proteomes" id="UP000046392">
    <property type="component" value="Unplaced"/>
</dbReference>
<organism evidence="1 2">
    <name type="scientific">Strongyloides papillosus</name>
    <name type="common">Intestinal threadworm</name>
    <dbReference type="NCBI Taxonomy" id="174720"/>
    <lineage>
        <taxon>Eukaryota</taxon>
        <taxon>Metazoa</taxon>
        <taxon>Ecdysozoa</taxon>
        <taxon>Nematoda</taxon>
        <taxon>Chromadorea</taxon>
        <taxon>Rhabditida</taxon>
        <taxon>Tylenchina</taxon>
        <taxon>Panagrolaimomorpha</taxon>
        <taxon>Strongyloidoidea</taxon>
        <taxon>Strongyloididae</taxon>
        <taxon>Strongyloides</taxon>
    </lineage>
</organism>
<evidence type="ECO:0000313" key="1">
    <source>
        <dbReference type="Proteomes" id="UP000046392"/>
    </source>
</evidence>
<name>A0A0N5CIR1_STREA</name>
<keyword evidence="1" id="KW-1185">Reference proteome</keyword>
<proteinExistence type="predicted"/>
<dbReference type="WBParaSite" id="SPAL_0001771600.1">
    <property type="protein sequence ID" value="SPAL_0001771600.1"/>
    <property type="gene ID" value="SPAL_0001771600"/>
</dbReference>
<evidence type="ECO:0000313" key="2">
    <source>
        <dbReference type="WBParaSite" id="SPAL_0001771600.1"/>
    </source>
</evidence>
<dbReference type="AlphaFoldDB" id="A0A0N5CIR1"/>
<sequence length="109" mass="12655">MAAQINRCIAQSKESKNYLWYAKHVILPNIVKSMAMGKKYYDVIKNRSSVSIKVLNFTRIILTLHLSFTPSFSKKQENWRNEIRMTSAKKRNKSDAIECIEILSDSNLD</sequence>
<protein>
    <submittedName>
        <fullName evidence="2">Transposase</fullName>
    </submittedName>
</protein>
<accession>A0A0N5CIR1</accession>
<reference evidence="2" key="1">
    <citation type="submission" date="2017-02" db="UniProtKB">
        <authorList>
            <consortium name="WormBaseParasite"/>
        </authorList>
    </citation>
    <scope>IDENTIFICATION</scope>
</reference>